<feature type="compositionally biased region" description="Polar residues" evidence="1">
    <location>
        <begin position="298"/>
        <end position="312"/>
    </location>
</feature>
<feature type="region of interest" description="Disordered" evidence="1">
    <location>
        <begin position="55"/>
        <end position="141"/>
    </location>
</feature>
<keyword evidence="3" id="KW-1185">Reference proteome</keyword>
<organism evidence="2 3">
    <name type="scientific">Mycoemilia scoparia</name>
    <dbReference type="NCBI Taxonomy" id="417184"/>
    <lineage>
        <taxon>Eukaryota</taxon>
        <taxon>Fungi</taxon>
        <taxon>Fungi incertae sedis</taxon>
        <taxon>Zoopagomycota</taxon>
        <taxon>Kickxellomycotina</taxon>
        <taxon>Kickxellomycetes</taxon>
        <taxon>Kickxellales</taxon>
        <taxon>Kickxellaceae</taxon>
        <taxon>Mycoemilia</taxon>
    </lineage>
</organism>
<evidence type="ECO:0000256" key="1">
    <source>
        <dbReference type="SAM" id="MobiDB-lite"/>
    </source>
</evidence>
<reference evidence="2" key="1">
    <citation type="submission" date="2022-07" db="EMBL/GenBank/DDBJ databases">
        <title>Phylogenomic reconstructions and comparative analyses of Kickxellomycotina fungi.</title>
        <authorList>
            <person name="Reynolds N.K."/>
            <person name="Stajich J.E."/>
            <person name="Barry K."/>
            <person name="Grigoriev I.V."/>
            <person name="Crous P."/>
            <person name="Smith M.E."/>
        </authorList>
    </citation>
    <scope>NUCLEOTIDE SEQUENCE</scope>
    <source>
        <strain evidence="2">NBRC 100468</strain>
    </source>
</reference>
<feature type="compositionally biased region" description="Low complexity" evidence="1">
    <location>
        <begin position="122"/>
        <end position="134"/>
    </location>
</feature>
<evidence type="ECO:0000313" key="3">
    <source>
        <dbReference type="Proteomes" id="UP001150538"/>
    </source>
</evidence>
<gene>
    <name evidence="2" type="ORF">H4219_000248</name>
</gene>
<proteinExistence type="predicted"/>
<feature type="compositionally biased region" description="Polar residues" evidence="1">
    <location>
        <begin position="234"/>
        <end position="276"/>
    </location>
</feature>
<feature type="region of interest" description="Disordered" evidence="1">
    <location>
        <begin position="230"/>
        <end position="316"/>
    </location>
</feature>
<feature type="compositionally biased region" description="Low complexity" evidence="1">
    <location>
        <begin position="36"/>
        <end position="48"/>
    </location>
</feature>
<sequence length="360" mass="39470">MASVSSPSILTPNYRLVRQPGYLLQSVPRVPSGLRNSINSSNVSSENSIAYRRSVRSPNLSPVPEGVEYDTSRYPATPATRPLSSYSSRFSSNRPNLPPIATSRAALGRRRGVLSMPPPPRRQQSSMSSIQQRPLSTQSATPRVCLSFNTDDGYEIHTYKTKNTKVIKPSRFRGWLRKVGGEFKYSLGTFFVSSRLITSGNRDITQGMAQMNLCQQSKTKFKGRESRLCKEVDSQSTTYSGPNSQPTTDSAPESYSESQSPGPSPIQHSSTPSPVSISEEAEDNTLRSQAAKVPPSIDSDTTLGASRYSSPTRTKDIKVSISTPELSIPTKANARLRKLKKKQNYLAFGNKPSQVTLVAI</sequence>
<evidence type="ECO:0000313" key="2">
    <source>
        <dbReference type="EMBL" id="KAJ1921902.1"/>
    </source>
</evidence>
<name>A0A9W8AB13_9FUNG</name>
<feature type="region of interest" description="Disordered" evidence="1">
    <location>
        <begin position="31"/>
        <end position="50"/>
    </location>
</feature>
<comment type="caution">
    <text evidence="2">The sequence shown here is derived from an EMBL/GenBank/DDBJ whole genome shotgun (WGS) entry which is preliminary data.</text>
</comment>
<protein>
    <submittedName>
        <fullName evidence="2">Uncharacterized protein</fullName>
    </submittedName>
</protein>
<dbReference type="AlphaFoldDB" id="A0A9W8AB13"/>
<dbReference type="Proteomes" id="UP001150538">
    <property type="component" value="Unassembled WGS sequence"/>
</dbReference>
<dbReference type="EMBL" id="JANBPU010000002">
    <property type="protein sequence ID" value="KAJ1921902.1"/>
    <property type="molecule type" value="Genomic_DNA"/>
</dbReference>
<dbReference type="OrthoDB" id="5579328at2759"/>
<accession>A0A9W8AB13</accession>